<organism evidence="14 15">
    <name type="scientific">Lepisosteus oculatus</name>
    <name type="common">Spotted gar</name>
    <dbReference type="NCBI Taxonomy" id="7918"/>
    <lineage>
        <taxon>Eukaryota</taxon>
        <taxon>Metazoa</taxon>
        <taxon>Chordata</taxon>
        <taxon>Craniata</taxon>
        <taxon>Vertebrata</taxon>
        <taxon>Euteleostomi</taxon>
        <taxon>Actinopterygii</taxon>
        <taxon>Neopterygii</taxon>
        <taxon>Holostei</taxon>
        <taxon>Semionotiformes</taxon>
        <taxon>Lepisosteidae</taxon>
        <taxon>Lepisosteus</taxon>
    </lineage>
</organism>
<name>W5M0J8_LEPOC</name>
<dbReference type="GeneTree" id="ENSGT00940000153259"/>
<dbReference type="FunFam" id="2.10.50.10:FF:000003">
    <property type="entry name" value="Tumor necrosis factor receptor superfamily member 19"/>
    <property type="match status" value="1"/>
</dbReference>
<dbReference type="AlphaFoldDB" id="W5M0J8"/>
<keyword evidence="5 11" id="KW-0472">Membrane</keyword>
<dbReference type="InParanoid" id="W5M0J8"/>
<reference evidence="14" key="3">
    <citation type="submission" date="2025-09" db="UniProtKB">
        <authorList>
            <consortium name="Ensembl"/>
        </authorList>
    </citation>
    <scope>IDENTIFICATION</scope>
</reference>
<dbReference type="PROSITE" id="PS00652">
    <property type="entry name" value="TNFR_NGFR_1"/>
    <property type="match status" value="2"/>
</dbReference>
<dbReference type="PANTHER" id="PTHR12120">
    <property type="entry name" value="TNFR-CYS DOMAIN-CONTAINING PROTEIN"/>
    <property type="match status" value="1"/>
</dbReference>
<feature type="repeat" description="TNFR-Cys" evidence="9">
    <location>
        <begin position="32"/>
        <end position="71"/>
    </location>
</feature>
<dbReference type="InterPro" id="IPR047526">
    <property type="entry name" value="TNR19/27/EDAR"/>
</dbReference>
<dbReference type="Proteomes" id="UP000018468">
    <property type="component" value="Linkage group LG3"/>
</dbReference>
<dbReference type="GO" id="GO:0046330">
    <property type="term" value="P:positive regulation of JNK cascade"/>
    <property type="evidence" value="ECO:0000318"/>
    <property type="project" value="GO_Central"/>
</dbReference>
<dbReference type="CDD" id="cd13418">
    <property type="entry name" value="TNFRSF19"/>
    <property type="match status" value="1"/>
</dbReference>
<feature type="chain" id="PRO_5004865447" evidence="12">
    <location>
        <begin position="28"/>
        <end position="374"/>
    </location>
</feature>
<accession>W5M0J8</accession>
<protein>
    <submittedName>
        <fullName evidence="14">TNF receptor superfamily member 19</fullName>
    </submittedName>
</protein>
<keyword evidence="12" id="KW-0732">Signal</keyword>
<keyword evidence="6 9" id="KW-1015">Disulfide bond</keyword>
<keyword evidence="3" id="KW-0677">Repeat</keyword>
<reference evidence="15" key="1">
    <citation type="submission" date="2011-12" db="EMBL/GenBank/DDBJ databases">
        <title>The Draft Genome of Lepisosteus oculatus.</title>
        <authorList>
            <consortium name="The Broad Institute Genome Assembly &amp; Analysis Group"/>
            <consortium name="Computational R&amp;D Group"/>
            <consortium name="and Sequencing Platform"/>
            <person name="Di Palma F."/>
            <person name="Alfoldi J."/>
            <person name="Johnson J."/>
            <person name="Berlin A."/>
            <person name="Gnerre S."/>
            <person name="Jaffe D."/>
            <person name="MacCallum I."/>
            <person name="Young S."/>
            <person name="Walker B.J."/>
            <person name="Lander E.S."/>
            <person name="Lindblad-Toh K."/>
        </authorList>
    </citation>
    <scope>NUCLEOTIDE SEQUENCE [LARGE SCALE GENOMIC DNA]</scope>
</reference>
<dbReference type="FunCoup" id="W5M0J8">
    <property type="interactions" value="664"/>
</dbReference>
<dbReference type="InterPro" id="IPR022342">
    <property type="entry name" value="TNFR_19"/>
</dbReference>
<feature type="domain" description="TNFR-Cys" evidence="13">
    <location>
        <begin position="73"/>
        <end position="113"/>
    </location>
</feature>
<evidence type="ECO:0000256" key="4">
    <source>
        <dbReference type="ARBA" id="ARBA00022989"/>
    </source>
</evidence>
<comment type="caution">
    <text evidence="9">Lacks conserved residue(s) required for the propagation of feature annotation.</text>
</comment>
<sequence length="374" mass="40384">MARTPARDRPHVLKLLLACSLLIFIQAEDPQDCREQEFRDKSGTCVTCVQCDAGQELSKECGFGYGEDAQCVPCRPNRFKEDRGLQKCKPCLDCALLNRYLKANCSTTSNAMCGDCLPGFYRKTKLSGFQDMECTPCGDPPPPYEPHCECGSSRVNLVRISSPASSPRDTALAAVICSALAAVLLALLTLCAIYCKKQLLQKKPSWTSRAPEAPCSGAELSCFERQQGPEFSLRSCCHCHQDTAQARGPVHLIPSLWCEETCSLGCSSDTCPFHSQNTLDVGNVDSVEEHVPASPRARSRSPARGRADAWPLRRGSAASDSLNLSRASLQDAERNEETIEAGFALAGAPPAGWRFGVPLDSPAGEGGPVPERGV</sequence>
<evidence type="ECO:0000256" key="11">
    <source>
        <dbReference type="SAM" id="Phobius"/>
    </source>
</evidence>
<dbReference type="Ensembl" id="ENSLOCT00000001910.1">
    <property type="protein sequence ID" value="ENSLOCP00000001905.1"/>
    <property type="gene ID" value="ENSLOCG00000001649.1"/>
</dbReference>
<dbReference type="SMART" id="SM00208">
    <property type="entry name" value="TNFR"/>
    <property type="match status" value="2"/>
</dbReference>
<dbReference type="GO" id="GO:0038023">
    <property type="term" value="F:signaling receptor activity"/>
    <property type="evidence" value="ECO:0000318"/>
    <property type="project" value="GO_Central"/>
</dbReference>
<evidence type="ECO:0000256" key="5">
    <source>
        <dbReference type="ARBA" id="ARBA00023136"/>
    </source>
</evidence>
<dbReference type="PROSITE" id="PS50050">
    <property type="entry name" value="TNFR_NGFR_2"/>
    <property type="match status" value="2"/>
</dbReference>
<dbReference type="InterPro" id="IPR034047">
    <property type="entry name" value="TNFRSF19_N"/>
</dbReference>
<evidence type="ECO:0000256" key="2">
    <source>
        <dbReference type="ARBA" id="ARBA00022692"/>
    </source>
</evidence>
<dbReference type="OMA" id="GHTEPEC"/>
<dbReference type="GO" id="GO:0005886">
    <property type="term" value="C:plasma membrane"/>
    <property type="evidence" value="ECO:0000318"/>
    <property type="project" value="GO_Central"/>
</dbReference>
<evidence type="ECO:0000313" key="14">
    <source>
        <dbReference type="Ensembl" id="ENSLOCP00000001905.1"/>
    </source>
</evidence>
<dbReference type="GO" id="GO:0043123">
    <property type="term" value="P:positive regulation of canonical NF-kappaB signal transduction"/>
    <property type="evidence" value="ECO:0000318"/>
    <property type="project" value="GO_Central"/>
</dbReference>
<dbReference type="Bgee" id="ENSLOCG00000001649">
    <property type="expression patterns" value="Expressed in zone of skin and 13 other cell types or tissues"/>
</dbReference>
<evidence type="ECO:0000256" key="9">
    <source>
        <dbReference type="PROSITE-ProRule" id="PRU00206"/>
    </source>
</evidence>
<evidence type="ECO:0000256" key="3">
    <source>
        <dbReference type="ARBA" id="ARBA00022737"/>
    </source>
</evidence>
<feature type="repeat" description="TNFR-Cys" evidence="9">
    <location>
        <begin position="73"/>
        <end position="113"/>
    </location>
</feature>
<dbReference type="PANTHER" id="PTHR12120:SF1">
    <property type="entry name" value="TUMOR NECROSIS FACTOR RECEPTOR SUPERFAMILY MEMBER 19"/>
    <property type="match status" value="1"/>
</dbReference>
<dbReference type="HOGENOM" id="CLU_050058_0_0_1"/>
<reference evidence="14" key="2">
    <citation type="submission" date="2025-08" db="UniProtKB">
        <authorList>
            <consortium name="Ensembl"/>
        </authorList>
    </citation>
    <scope>IDENTIFICATION</scope>
</reference>
<keyword evidence="15" id="KW-1185">Reference proteome</keyword>
<keyword evidence="4 11" id="KW-1133">Transmembrane helix</keyword>
<feature type="domain" description="TNFR-Cys" evidence="13">
    <location>
        <begin position="32"/>
        <end position="71"/>
    </location>
</feature>
<keyword evidence="2 11" id="KW-0812">Transmembrane</keyword>
<evidence type="ECO:0000259" key="13">
    <source>
        <dbReference type="PROSITE" id="PS50050"/>
    </source>
</evidence>
<evidence type="ECO:0000313" key="15">
    <source>
        <dbReference type="Proteomes" id="UP000018468"/>
    </source>
</evidence>
<feature type="signal peptide" evidence="12">
    <location>
        <begin position="1"/>
        <end position="27"/>
    </location>
</feature>
<dbReference type="EMBL" id="AHAT01003342">
    <property type="status" value="NOT_ANNOTATED_CDS"/>
    <property type="molecule type" value="Genomic_DNA"/>
</dbReference>
<feature type="disulfide bond" evidence="9">
    <location>
        <begin position="48"/>
        <end position="61"/>
    </location>
</feature>
<feature type="transmembrane region" description="Helical" evidence="11">
    <location>
        <begin position="171"/>
        <end position="195"/>
    </location>
</feature>
<dbReference type="eggNOG" id="ENOG502QQHI">
    <property type="taxonomic scope" value="Eukaryota"/>
</dbReference>
<evidence type="ECO:0000256" key="10">
    <source>
        <dbReference type="SAM" id="MobiDB-lite"/>
    </source>
</evidence>
<dbReference type="PRINTS" id="PR01969">
    <property type="entry name" value="TNFACTORR19"/>
</dbReference>
<dbReference type="EMBL" id="AHAT01003344">
    <property type="status" value="NOT_ANNOTATED_CDS"/>
    <property type="molecule type" value="Genomic_DNA"/>
</dbReference>
<dbReference type="Gene3D" id="2.10.50.10">
    <property type="entry name" value="Tumor Necrosis Factor Receptor, subunit A, domain 2"/>
    <property type="match status" value="2"/>
</dbReference>
<evidence type="ECO:0000256" key="8">
    <source>
        <dbReference type="ARBA" id="ARBA00023180"/>
    </source>
</evidence>
<evidence type="ECO:0000256" key="6">
    <source>
        <dbReference type="ARBA" id="ARBA00023157"/>
    </source>
</evidence>
<proteinExistence type="predicted"/>
<keyword evidence="8" id="KW-0325">Glycoprotein</keyword>
<dbReference type="STRING" id="7918.ENSLOCP00000001905"/>
<keyword evidence="7" id="KW-0675">Receptor</keyword>
<evidence type="ECO:0000256" key="12">
    <source>
        <dbReference type="SAM" id="SignalP"/>
    </source>
</evidence>
<evidence type="ECO:0000256" key="7">
    <source>
        <dbReference type="ARBA" id="ARBA00023170"/>
    </source>
</evidence>
<comment type="subcellular location">
    <subcellularLocation>
        <location evidence="1">Membrane</location>
        <topology evidence="1">Single-pass membrane protein</topology>
    </subcellularLocation>
</comment>
<evidence type="ECO:0000256" key="1">
    <source>
        <dbReference type="ARBA" id="ARBA00004167"/>
    </source>
</evidence>
<dbReference type="InterPro" id="IPR001368">
    <property type="entry name" value="TNFR/NGFR_Cys_rich_reg"/>
</dbReference>
<feature type="region of interest" description="Disordered" evidence="10">
    <location>
        <begin position="289"/>
        <end position="315"/>
    </location>
</feature>
<dbReference type="EMBL" id="AHAT01003343">
    <property type="status" value="NOT_ANNOTATED_CDS"/>
    <property type="molecule type" value="Genomic_DNA"/>
</dbReference>